<accession>A0AAU7R4C8</accession>
<sequence>MGEAQAGEVGRLEPCHGVVLVRRGVDGCSGPAVDEPDLHVHRLPLLDMTSRQIPHIGVVTASGASMAQQHAVAVAKNGRHDPDPTRAVSGDGHRHILTHVDVLRAGREAVARRRSSVRSRDLYLLIILEEPCNCA</sequence>
<protein>
    <submittedName>
        <fullName evidence="1">Uncharacterized protein</fullName>
    </submittedName>
</protein>
<proteinExistence type="predicted"/>
<organism evidence="1">
    <name type="scientific">Micromonospora sp. HUAS YX12</name>
    <dbReference type="NCBI Taxonomy" id="3156396"/>
    <lineage>
        <taxon>Bacteria</taxon>
        <taxon>Bacillati</taxon>
        <taxon>Actinomycetota</taxon>
        <taxon>Actinomycetes</taxon>
        <taxon>Micromonosporales</taxon>
        <taxon>Micromonosporaceae</taxon>
        <taxon>Micromonospora</taxon>
    </lineage>
</organism>
<evidence type="ECO:0000313" key="1">
    <source>
        <dbReference type="EMBL" id="XBT83351.1"/>
    </source>
</evidence>
<name>A0AAU7R4C8_9ACTN</name>
<reference evidence="1" key="1">
    <citation type="submission" date="2024-06" db="EMBL/GenBank/DDBJ databases">
        <title>Micromonospora sp. strain HUAS YX12 genome sequences.</title>
        <authorList>
            <person name="Mo P."/>
        </authorList>
    </citation>
    <scope>NUCLEOTIDE SEQUENCE</scope>
    <source>
        <strain evidence="1">HUAS YX12</strain>
    </source>
</reference>
<gene>
    <name evidence="1" type="ORF">ABIH81_07710</name>
</gene>
<dbReference type="AlphaFoldDB" id="A0AAU7R4C8"/>
<dbReference type="EMBL" id="CP157974">
    <property type="protein sequence ID" value="XBT83351.1"/>
    <property type="molecule type" value="Genomic_DNA"/>
</dbReference>